<organism evidence="2 3">
    <name type="scientific">Segatella copri</name>
    <dbReference type="NCBI Taxonomy" id="165179"/>
    <lineage>
        <taxon>Bacteria</taxon>
        <taxon>Pseudomonadati</taxon>
        <taxon>Bacteroidota</taxon>
        <taxon>Bacteroidia</taxon>
        <taxon>Bacteroidales</taxon>
        <taxon>Prevotellaceae</taxon>
        <taxon>Segatella</taxon>
    </lineage>
</organism>
<keyword evidence="1" id="KW-0732">Signal</keyword>
<dbReference type="AlphaFoldDB" id="A0AAW4YFJ0"/>
<proteinExistence type="predicted"/>
<name>A0AAW4YFJ0_9BACT</name>
<evidence type="ECO:0000313" key="3">
    <source>
        <dbReference type="Proteomes" id="UP001200307"/>
    </source>
</evidence>
<feature type="chain" id="PRO_5043958123" description="Lipoprotein" evidence="1">
    <location>
        <begin position="27"/>
        <end position="327"/>
    </location>
</feature>
<gene>
    <name evidence="2" type="ORF">LYY06_01890</name>
</gene>
<dbReference type="PROSITE" id="PS51257">
    <property type="entry name" value="PROKAR_LIPOPROTEIN"/>
    <property type="match status" value="1"/>
</dbReference>
<sequence length="327" mass="36158">MKRIVYLMGVAFVLMFALVSCTSADADLSDTITVNQTNSITLKKIQEYNQVMLLQHPQTRGTNGGLKIAAHDIVGAFSGINAGKAIAGLFGIATGGTGSAATIIGCGIIGGAAASYKCYRNNKGLTTKIEDFYKYSLNIINENLKSDTTNYYIPYMYNPKIIHVKLPKGFETLKDVGEAHNKLLLGSNYSSPSTRATVVRDPVDAKIPPILTLDKEKVKIALNSKDFKNQFDKIISNLDKSTIAGELDINGYFRKNPTRSVRAENAIKEYLKLFTTYPENVDDIIQITNDYINIIESNNEFNDDEKAMIYAGLMVSIYSPQIWDNFK</sequence>
<feature type="signal peptide" evidence="1">
    <location>
        <begin position="1"/>
        <end position="26"/>
    </location>
</feature>
<comment type="caution">
    <text evidence="2">The sequence shown here is derived from an EMBL/GenBank/DDBJ whole genome shotgun (WGS) entry which is preliminary data.</text>
</comment>
<dbReference type="EMBL" id="JAJTVO010000002">
    <property type="protein sequence ID" value="MCE4121016.1"/>
    <property type="molecule type" value="Genomic_DNA"/>
</dbReference>
<protein>
    <recommendedName>
        <fullName evidence="4">Lipoprotein</fullName>
    </recommendedName>
</protein>
<reference evidence="2" key="1">
    <citation type="submission" date="2021-12" db="EMBL/GenBank/DDBJ databases">
        <authorList>
            <person name="Lv X."/>
        </authorList>
    </citation>
    <scope>NUCLEOTIDE SEQUENCE</scope>
    <source>
        <strain evidence="2">HF2106</strain>
    </source>
</reference>
<evidence type="ECO:0008006" key="4">
    <source>
        <dbReference type="Google" id="ProtNLM"/>
    </source>
</evidence>
<accession>A0AAW4YFJ0</accession>
<dbReference type="Proteomes" id="UP001200307">
    <property type="component" value="Unassembled WGS sequence"/>
</dbReference>
<dbReference type="RefSeq" id="WP_233338500.1">
    <property type="nucleotide sequence ID" value="NZ_JAJTVO010000002.1"/>
</dbReference>
<evidence type="ECO:0000256" key="1">
    <source>
        <dbReference type="SAM" id="SignalP"/>
    </source>
</evidence>
<evidence type="ECO:0000313" key="2">
    <source>
        <dbReference type="EMBL" id="MCE4121016.1"/>
    </source>
</evidence>